<evidence type="ECO:0000256" key="1">
    <source>
        <dbReference type="SAM" id="MobiDB-lite"/>
    </source>
</evidence>
<feature type="compositionally biased region" description="Polar residues" evidence="1">
    <location>
        <begin position="18"/>
        <end position="37"/>
    </location>
</feature>
<dbReference type="Proteomes" id="UP001107558">
    <property type="component" value="Chromosome 1"/>
</dbReference>
<dbReference type="AlphaFoldDB" id="A0A9J6CCX3"/>
<proteinExistence type="predicted"/>
<feature type="region of interest" description="Disordered" evidence="1">
    <location>
        <begin position="217"/>
        <end position="239"/>
    </location>
</feature>
<feature type="compositionally biased region" description="Low complexity" evidence="1">
    <location>
        <begin position="226"/>
        <end position="239"/>
    </location>
</feature>
<organism evidence="2 3">
    <name type="scientific">Polypedilum vanderplanki</name>
    <name type="common">Sleeping chironomid midge</name>
    <dbReference type="NCBI Taxonomy" id="319348"/>
    <lineage>
        <taxon>Eukaryota</taxon>
        <taxon>Metazoa</taxon>
        <taxon>Ecdysozoa</taxon>
        <taxon>Arthropoda</taxon>
        <taxon>Hexapoda</taxon>
        <taxon>Insecta</taxon>
        <taxon>Pterygota</taxon>
        <taxon>Neoptera</taxon>
        <taxon>Endopterygota</taxon>
        <taxon>Diptera</taxon>
        <taxon>Nematocera</taxon>
        <taxon>Chironomoidea</taxon>
        <taxon>Chironomidae</taxon>
        <taxon>Chironominae</taxon>
        <taxon>Polypedilum</taxon>
        <taxon>Polypedilum</taxon>
    </lineage>
</organism>
<protein>
    <submittedName>
        <fullName evidence="2">Uncharacterized protein</fullName>
    </submittedName>
</protein>
<feature type="compositionally biased region" description="Low complexity" evidence="1">
    <location>
        <begin position="105"/>
        <end position="121"/>
    </location>
</feature>
<dbReference type="EMBL" id="JADBJN010000001">
    <property type="protein sequence ID" value="KAG5679773.1"/>
    <property type="molecule type" value="Genomic_DNA"/>
</dbReference>
<feature type="region of interest" description="Disordered" evidence="1">
    <location>
        <begin position="1"/>
        <end position="123"/>
    </location>
</feature>
<accession>A0A9J6CCX3</accession>
<name>A0A9J6CCX3_POLVA</name>
<keyword evidence="3" id="KW-1185">Reference proteome</keyword>
<evidence type="ECO:0000313" key="3">
    <source>
        <dbReference type="Proteomes" id="UP001107558"/>
    </source>
</evidence>
<gene>
    <name evidence="2" type="ORF">PVAND_009313</name>
</gene>
<reference evidence="2" key="1">
    <citation type="submission" date="2021-03" db="EMBL/GenBank/DDBJ databases">
        <title>Chromosome level genome of the anhydrobiotic midge Polypedilum vanderplanki.</title>
        <authorList>
            <person name="Yoshida Y."/>
            <person name="Kikawada T."/>
            <person name="Gusev O."/>
        </authorList>
    </citation>
    <scope>NUCLEOTIDE SEQUENCE</scope>
    <source>
        <strain evidence="2">NIAS01</strain>
        <tissue evidence="2">Whole body or cell culture</tissue>
    </source>
</reference>
<comment type="caution">
    <text evidence="2">The sequence shown here is derived from an EMBL/GenBank/DDBJ whole genome shotgun (WGS) entry which is preliminary data.</text>
</comment>
<feature type="compositionally biased region" description="Low complexity" evidence="1">
    <location>
        <begin position="47"/>
        <end position="57"/>
    </location>
</feature>
<evidence type="ECO:0000313" key="2">
    <source>
        <dbReference type="EMBL" id="KAG5679773.1"/>
    </source>
</evidence>
<sequence length="332" mass="38075">MSTRRPRGRPSMWVAPNLRQSRSKQTGSNLESTNVDETQSDQRSSRGRNQSSSVSRQPNSRLRTTRNTLASSSVRNRVSVDRQTTSTGLRSFKGRQRSRSRIDQRSSSLSLNQSAASNHSSISALSDINQQEEIRHDLPVQNVVNEGEDVQQNQEGEVNRRVKEYFDAVEGARDKWKCKVDECGHELKGHVFHMKRHDISKELPSKYHLQRNRFSPFNCRQREPTDQTSTSDNTTTNEQVIAPRGPKKLDLDLIKQSKASSIRSFYFQNIRLCWSRTDWLTRTAYFLKQEFDATGGLLITYSEGSYHAAIPTNLIILFSEDLRSLLLRHQSC</sequence>
<feature type="compositionally biased region" description="Polar residues" evidence="1">
    <location>
        <begin position="58"/>
        <end position="70"/>
    </location>
</feature>